<name>B0WZX6_CULQU</name>
<keyword evidence="2" id="KW-0479">Metal-binding</keyword>
<keyword evidence="8" id="KW-0804">Transcription</keyword>
<dbReference type="GO" id="GO:0006355">
    <property type="term" value="P:regulation of DNA-templated transcription"/>
    <property type="evidence" value="ECO:0007669"/>
    <property type="project" value="UniProtKB-ARBA"/>
</dbReference>
<feature type="compositionally biased region" description="Acidic residues" evidence="11">
    <location>
        <begin position="739"/>
        <end position="750"/>
    </location>
</feature>
<evidence type="ECO:0000256" key="11">
    <source>
        <dbReference type="SAM" id="MobiDB-lite"/>
    </source>
</evidence>
<dbReference type="EMBL" id="DS232220">
    <property type="protein sequence ID" value="EDS37801.1"/>
    <property type="molecule type" value="Genomic_DNA"/>
</dbReference>
<evidence type="ECO:0000256" key="4">
    <source>
        <dbReference type="ARBA" id="ARBA00022771"/>
    </source>
</evidence>
<feature type="compositionally biased region" description="Low complexity" evidence="11">
    <location>
        <begin position="833"/>
        <end position="857"/>
    </location>
</feature>
<evidence type="ECO:0000256" key="7">
    <source>
        <dbReference type="ARBA" id="ARBA00023125"/>
    </source>
</evidence>
<dbReference type="InterPro" id="IPR001214">
    <property type="entry name" value="SET_dom"/>
</dbReference>
<dbReference type="GO" id="GO:0008757">
    <property type="term" value="F:S-adenosylmethionine-dependent methyltransferase activity"/>
    <property type="evidence" value="ECO:0007669"/>
    <property type="project" value="UniProtKB-ARBA"/>
</dbReference>
<dbReference type="InParanoid" id="B0WZX6"/>
<dbReference type="AlphaFoldDB" id="B0WZX6"/>
<keyword evidence="9" id="KW-0539">Nucleus</keyword>
<dbReference type="SMART" id="SM00355">
    <property type="entry name" value="ZnF_C2H2"/>
    <property type="match status" value="9"/>
</dbReference>
<dbReference type="PROSITE" id="PS50157">
    <property type="entry name" value="ZINC_FINGER_C2H2_2"/>
    <property type="match status" value="8"/>
</dbReference>
<dbReference type="FunFam" id="3.30.160.60:FF:001912">
    <property type="entry name" value="Hamlet, isoform B"/>
    <property type="match status" value="1"/>
</dbReference>
<dbReference type="Pfam" id="PF21549">
    <property type="entry name" value="PRDM2_PR"/>
    <property type="match status" value="1"/>
</dbReference>
<dbReference type="FunFam" id="3.30.160.60:FF:000150">
    <property type="entry name" value="Mds1 and evi1 complex locus protein"/>
    <property type="match status" value="1"/>
</dbReference>
<feature type="domain" description="C2H2-type" evidence="12">
    <location>
        <begin position="992"/>
        <end position="1019"/>
    </location>
</feature>
<feature type="compositionally biased region" description="Basic and acidic residues" evidence="11">
    <location>
        <begin position="242"/>
        <end position="251"/>
    </location>
</feature>
<dbReference type="PROSITE" id="PS00028">
    <property type="entry name" value="ZINC_FINGER_C2H2_1"/>
    <property type="match status" value="7"/>
</dbReference>
<feature type="domain" description="C2H2-type" evidence="12">
    <location>
        <begin position="935"/>
        <end position="962"/>
    </location>
</feature>
<feature type="domain" description="C2H2-type" evidence="12">
    <location>
        <begin position="401"/>
        <end position="429"/>
    </location>
</feature>
<dbReference type="InterPro" id="IPR036236">
    <property type="entry name" value="Znf_C2H2_sf"/>
</dbReference>
<gene>
    <name evidence="13" type="ORF">CpipJ_CPIJ012100</name>
</gene>
<dbReference type="InterPro" id="IPR046341">
    <property type="entry name" value="SET_dom_sf"/>
</dbReference>
<feature type="region of interest" description="Disordered" evidence="11">
    <location>
        <begin position="641"/>
        <end position="694"/>
    </location>
</feature>
<dbReference type="FunFam" id="3.30.160.60:FF:000126">
    <property type="entry name" value="Mds1 and evi1 complex locus protein"/>
    <property type="match status" value="1"/>
</dbReference>
<dbReference type="PANTHER" id="PTHR16515:SF49">
    <property type="entry name" value="GASTRULA ZINC FINGER PROTEIN XLCGF49.1-LIKE-RELATED"/>
    <property type="match status" value="1"/>
</dbReference>
<dbReference type="eggNOG" id="KOG1721">
    <property type="taxonomic scope" value="Eukaryota"/>
</dbReference>
<dbReference type="KEGG" id="cqu:CpipJ_CPIJ012100"/>
<dbReference type="FunCoup" id="B0WZX6">
    <property type="interactions" value="200"/>
</dbReference>
<organism>
    <name type="scientific">Culex quinquefasciatus</name>
    <name type="common">Southern house mosquito</name>
    <name type="synonym">Culex pungens</name>
    <dbReference type="NCBI Taxonomy" id="7176"/>
    <lineage>
        <taxon>Eukaryota</taxon>
        <taxon>Metazoa</taxon>
        <taxon>Ecdysozoa</taxon>
        <taxon>Arthropoda</taxon>
        <taxon>Hexapoda</taxon>
        <taxon>Insecta</taxon>
        <taxon>Pterygota</taxon>
        <taxon>Neoptera</taxon>
        <taxon>Endopterygota</taxon>
        <taxon>Diptera</taxon>
        <taxon>Nematocera</taxon>
        <taxon>Culicoidea</taxon>
        <taxon>Culicidae</taxon>
        <taxon>Culicinae</taxon>
        <taxon>Culicini</taxon>
        <taxon>Culex</taxon>
        <taxon>Culex</taxon>
    </lineage>
</organism>
<dbReference type="HOGENOM" id="CLU_006627_2_0_1"/>
<feature type="domain" description="C2H2-type" evidence="12">
    <location>
        <begin position="487"/>
        <end position="517"/>
    </location>
</feature>
<evidence type="ECO:0000259" key="12">
    <source>
        <dbReference type="PROSITE" id="PS50157"/>
    </source>
</evidence>
<dbReference type="FunFam" id="3.30.160.60:FF:000159">
    <property type="entry name" value="Mds1 and evi1 complex locus protein"/>
    <property type="match status" value="1"/>
</dbReference>
<feature type="compositionally biased region" description="Basic residues" evidence="11">
    <location>
        <begin position="276"/>
        <end position="285"/>
    </location>
</feature>
<evidence type="ECO:0000256" key="8">
    <source>
        <dbReference type="ARBA" id="ARBA00023163"/>
    </source>
</evidence>
<dbReference type="SUPFAM" id="SSF57667">
    <property type="entry name" value="beta-beta-alpha zinc fingers"/>
    <property type="match status" value="5"/>
</dbReference>
<dbReference type="VEuPathDB" id="VectorBase:CPIJ012100"/>
<keyword evidence="4 10" id="KW-0863">Zinc-finger</keyword>
<dbReference type="OMA" id="NCTKVFC"/>
<evidence type="ECO:0000256" key="9">
    <source>
        <dbReference type="ARBA" id="ARBA00023242"/>
    </source>
</evidence>
<dbReference type="InterPro" id="IPR050331">
    <property type="entry name" value="Zinc_finger"/>
</dbReference>
<feature type="region of interest" description="Disordered" evidence="11">
    <location>
        <begin position="510"/>
        <end position="534"/>
    </location>
</feature>
<feature type="region of interest" description="Disordered" evidence="11">
    <location>
        <begin position="56"/>
        <end position="85"/>
    </location>
</feature>
<sequence>MDSIKDQATLNILPQSLTTIPAIRESPGRPHTQAAEQYAFVNNAWLDDDNRAMSDTKRRYRATEGSGDESDSSRGVPSSLEVPPGLQVIPLNHHLHSSHHSHNGGGGGSALDELAHQERLKQLQSAEQFLLQMARLQRPPPDLDIHQGSVVANKPIPKGTQYGPFLGKFFRESLDRREFMDMNLRGWLDATLETANWSKHIRSSGSLAEVNVQQYFKDGYQWFEVVCDISPGQELLLRPRLHRGDDDRSDRGSGSQHSEAFEDEYNTSAELDSSHHKDHLHHHHNNNNSSISNHHNTTGGSSVDRENSRNSSSNSQNGLGHEDQGHGQNNQDSDEDEEGIDARCVVCDQQCHDIDQLDVHLVTSHHYPKDAYRCESCPKAYSYRPSLLRHRALAHNENRRYPCENCPKVFSDPSNLQRHIRTHHVGARSHACPECGKTFATSSGLKQHTHIHSSVKPFQCEVCFKAYTQFSNLCRHKRMHADCRMQIKCNKCGQSFSTVTSLSKHKRFCDSTPGAAPAGHHPSAGPNVNAPPNNLPQLNMATPPNPFLMFPGSPFFAPGFRPYPGIFPPNAAAQAPQFPMPFFPKPTQPTAPIEFDRKTPSPRLLLDPYNQHTMKISPPTAEEATNPLRPSPARPIPVNFSSIPSMTSTPVPQIPTTPTMDHHIKAENGSHNSSAGSTRGRAESVHSSEDEMPISVGSLRVKDFSLCSTASSSGSLELKQEQRAASSLGKRKASIEVVKEEEEDEDEEDDRKEAEPEAKIPKLESAAEQPLDLSVTKKNKPPRSPSPIEVTTPTPTPTPTPSFSNDLPANNLAPNSPKPAASPSPSRMIAVQSPSEASLSPRPSPSPSASSPGAQPISYPRPIYPMLLEAMYRPGIPGFQRGPAFNFLGSLGQNFEMLKRNAAAAAASGFPPKPFHDAIMAIPGVGNGGKVKDRYSCKFCGKIFPRSANLTRHLRTHTGEQPYKCRYCERSFSISSNLQRHVRNIHNKERPFKCHLCERCFGQQTNLDRHLKKHDADAAGLGIGLGDSPSSNEAEREDSCFDEIRSFMGKVTYSGATGGLHHHHHHGGHLYTPIDVTSVEPELDLDGSSDVESDMINIDSDKEPMNNNDTIEVST</sequence>
<feature type="compositionally biased region" description="Basic and acidic residues" evidence="11">
    <location>
        <begin position="680"/>
        <end position="689"/>
    </location>
</feature>
<evidence type="ECO:0000256" key="1">
    <source>
        <dbReference type="ARBA" id="ARBA00004123"/>
    </source>
</evidence>
<accession>B0WZX6</accession>
<dbReference type="GO" id="GO:0008276">
    <property type="term" value="F:protein methyltransferase activity"/>
    <property type="evidence" value="ECO:0007669"/>
    <property type="project" value="UniProtKB-ARBA"/>
</dbReference>
<dbReference type="GO" id="GO:0003677">
    <property type="term" value="F:DNA binding"/>
    <property type="evidence" value="ECO:0007669"/>
    <property type="project" value="UniProtKB-KW"/>
</dbReference>
<feature type="compositionally biased region" description="Polar residues" evidence="11">
    <location>
        <begin position="641"/>
        <end position="659"/>
    </location>
</feature>
<keyword evidence="7" id="KW-0238">DNA-binding</keyword>
<feature type="compositionally biased region" description="Low complexity" evidence="11">
    <location>
        <begin position="286"/>
        <end position="296"/>
    </location>
</feature>
<dbReference type="GO" id="GO:0008170">
    <property type="term" value="F:N-methyltransferase activity"/>
    <property type="evidence" value="ECO:0007669"/>
    <property type="project" value="UniProtKB-ARBA"/>
</dbReference>
<dbReference type="VEuPathDB" id="VectorBase:CQUJHB006729"/>
<dbReference type="Gene3D" id="2.170.270.10">
    <property type="entry name" value="SET domain"/>
    <property type="match status" value="1"/>
</dbReference>
<dbReference type="PANTHER" id="PTHR16515">
    <property type="entry name" value="PR DOMAIN ZINC FINGER PROTEIN"/>
    <property type="match status" value="1"/>
</dbReference>
<keyword evidence="6" id="KW-0805">Transcription regulation</keyword>
<feature type="domain" description="C2H2-type" evidence="12">
    <location>
        <begin position="963"/>
        <end position="991"/>
    </location>
</feature>
<dbReference type="GO" id="GO:0008270">
    <property type="term" value="F:zinc ion binding"/>
    <property type="evidence" value="ECO:0007669"/>
    <property type="project" value="UniProtKB-KW"/>
</dbReference>
<evidence type="ECO:0000256" key="5">
    <source>
        <dbReference type="ARBA" id="ARBA00022833"/>
    </source>
</evidence>
<dbReference type="GO" id="GO:0005634">
    <property type="term" value="C:nucleus"/>
    <property type="evidence" value="ECO:0007669"/>
    <property type="project" value="UniProtKB-SubCell"/>
</dbReference>
<feature type="domain" description="C2H2-type" evidence="12">
    <location>
        <begin position="458"/>
        <end position="485"/>
    </location>
</feature>
<dbReference type="Pfam" id="PF00096">
    <property type="entry name" value="zf-C2H2"/>
    <property type="match status" value="7"/>
</dbReference>
<feature type="domain" description="C2H2-type" evidence="12">
    <location>
        <begin position="430"/>
        <end position="457"/>
    </location>
</feature>
<evidence type="ECO:0000256" key="10">
    <source>
        <dbReference type="PROSITE-ProRule" id="PRU00042"/>
    </source>
</evidence>
<keyword evidence="3" id="KW-0677">Repeat</keyword>
<dbReference type="InterPro" id="IPR013087">
    <property type="entry name" value="Znf_C2H2_type"/>
</dbReference>
<reference evidence="13" key="1">
    <citation type="submission" date="2007-03" db="EMBL/GenBank/DDBJ databases">
        <title>Annotation of Culex pipiens quinquefasciatus.</title>
        <authorList>
            <consortium name="The Broad Institute Genome Sequencing Platform"/>
            <person name="Atkinson P.W."/>
            <person name="Hemingway J."/>
            <person name="Christensen B.M."/>
            <person name="Higgs S."/>
            <person name="Kodira C."/>
            <person name="Hannick L."/>
            <person name="Megy K."/>
            <person name="O'Leary S."/>
            <person name="Pearson M."/>
            <person name="Haas B.J."/>
            <person name="Mauceli E."/>
            <person name="Wortman J.R."/>
            <person name="Lee N.H."/>
            <person name="Guigo R."/>
            <person name="Stanke M."/>
            <person name="Alvarado L."/>
            <person name="Amedeo P."/>
            <person name="Antoine C.H."/>
            <person name="Arensburger P."/>
            <person name="Bidwell S.L."/>
            <person name="Crawford M."/>
            <person name="Camaro F."/>
            <person name="Devon K."/>
            <person name="Engels R."/>
            <person name="Hammond M."/>
            <person name="Howarth C."/>
            <person name="Koehrsen M."/>
            <person name="Lawson D."/>
            <person name="Montgomery P."/>
            <person name="Nene V."/>
            <person name="Nusbaum C."/>
            <person name="Puiu D."/>
            <person name="Romero-Severson J."/>
            <person name="Severson D.W."/>
            <person name="Shumway M."/>
            <person name="Sisk P."/>
            <person name="Stolte C."/>
            <person name="Zeng Q."/>
            <person name="Eisenstadt E."/>
            <person name="Fraser-Liggett C."/>
            <person name="Strausberg R."/>
            <person name="Galagan J."/>
            <person name="Birren B."/>
            <person name="Collins F.H."/>
        </authorList>
    </citation>
    <scope>NUCLEOTIDE SEQUENCE [LARGE SCALE GENOMIC DNA]</scope>
    <source>
        <strain evidence="13">JHB</strain>
    </source>
</reference>
<evidence type="ECO:0000256" key="6">
    <source>
        <dbReference type="ARBA" id="ARBA00023015"/>
    </source>
</evidence>
<proteinExistence type="predicted"/>
<comment type="subcellular location">
    <subcellularLocation>
        <location evidence="1">Nucleus</location>
    </subcellularLocation>
</comment>
<feature type="compositionally biased region" description="Acidic residues" evidence="11">
    <location>
        <begin position="1081"/>
        <end position="1093"/>
    </location>
</feature>
<dbReference type="PhylomeDB" id="B0WZX6"/>
<evidence type="ECO:0000313" key="13">
    <source>
        <dbReference type="EMBL" id="EDS37801.1"/>
    </source>
</evidence>
<evidence type="ECO:0000256" key="2">
    <source>
        <dbReference type="ARBA" id="ARBA00022723"/>
    </source>
</evidence>
<feature type="compositionally biased region" description="Basic and acidic residues" evidence="11">
    <location>
        <begin position="751"/>
        <end position="762"/>
    </location>
</feature>
<dbReference type="OrthoDB" id="9368434at2759"/>
<dbReference type="Gene3D" id="3.30.160.60">
    <property type="entry name" value="Classic Zinc Finger"/>
    <property type="match status" value="7"/>
</dbReference>
<feature type="compositionally biased region" description="Low complexity" evidence="11">
    <location>
        <begin position="513"/>
        <end position="526"/>
    </location>
</feature>
<feature type="compositionally biased region" description="Low complexity" evidence="11">
    <location>
        <begin position="804"/>
        <end position="815"/>
    </location>
</feature>
<feature type="region of interest" description="Disordered" evidence="11">
    <location>
        <begin position="710"/>
        <end position="857"/>
    </location>
</feature>
<evidence type="ECO:0000256" key="3">
    <source>
        <dbReference type="ARBA" id="ARBA00022737"/>
    </source>
</evidence>
<feature type="region of interest" description="Disordered" evidence="11">
    <location>
        <begin position="1081"/>
        <end position="1115"/>
    </location>
</feature>
<feature type="domain" description="C2H2-type" evidence="12">
    <location>
        <begin position="372"/>
        <end position="400"/>
    </location>
</feature>
<feature type="region of interest" description="Disordered" evidence="11">
    <location>
        <begin position="240"/>
        <end position="337"/>
    </location>
</feature>
<feature type="compositionally biased region" description="Polar residues" evidence="11">
    <location>
        <begin position="1105"/>
        <end position="1115"/>
    </location>
</feature>
<dbReference type="FunFam" id="3.30.160.60:FF:000653">
    <property type="entry name" value="Zinc finger protein Pegasus"/>
    <property type="match status" value="1"/>
</dbReference>
<protein>
    <recommendedName>
        <fullName evidence="12">C2H2-type domain-containing protein</fullName>
    </recommendedName>
</protein>
<dbReference type="FunFam" id="3.30.160.60:FF:000112">
    <property type="entry name" value="Mds1 and evi1 complex locus protein"/>
    <property type="match status" value="1"/>
</dbReference>
<keyword evidence="5" id="KW-0862">Zinc</keyword>